<dbReference type="InterPro" id="IPR023753">
    <property type="entry name" value="FAD/NAD-binding_dom"/>
</dbReference>
<name>A0A225ED44_9BACT</name>
<dbReference type="OrthoDB" id="9786503at2"/>
<evidence type="ECO:0000259" key="3">
    <source>
        <dbReference type="PROSITE" id="PS50042"/>
    </source>
</evidence>
<gene>
    <name evidence="4" type="ORF">FRUB_00938</name>
</gene>
<dbReference type="SMART" id="SM00100">
    <property type="entry name" value="cNMP"/>
    <property type="match status" value="1"/>
</dbReference>
<dbReference type="InterPro" id="IPR018490">
    <property type="entry name" value="cNMP-bd_dom_sf"/>
</dbReference>
<evidence type="ECO:0000256" key="1">
    <source>
        <dbReference type="ARBA" id="ARBA00022630"/>
    </source>
</evidence>
<dbReference type="EMBL" id="NIDE01000001">
    <property type="protein sequence ID" value="OWK47239.1"/>
    <property type="molecule type" value="Genomic_DNA"/>
</dbReference>
<dbReference type="CDD" id="cd00038">
    <property type="entry name" value="CAP_ED"/>
    <property type="match status" value="1"/>
</dbReference>
<dbReference type="Gene3D" id="3.50.50.60">
    <property type="entry name" value="FAD/NAD(P)-binding domain"/>
    <property type="match status" value="2"/>
</dbReference>
<dbReference type="InterPro" id="IPR014710">
    <property type="entry name" value="RmlC-like_jellyroll"/>
</dbReference>
<dbReference type="PRINTS" id="PR00368">
    <property type="entry name" value="FADPNR"/>
</dbReference>
<dbReference type="RefSeq" id="WP_088252365.1">
    <property type="nucleotide sequence ID" value="NZ_NIDE01000001.1"/>
</dbReference>
<dbReference type="PRINTS" id="PR00469">
    <property type="entry name" value="PNDRDTASEII"/>
</dbReference>
<proteinExistence type="predicted"/>
<sequence>MAQDEDRTAFPALTAAEFRHLKLLAEAIAYPDGAPVFRAGDAEFDLFVVEDGAIEIRNPADDSEIIVTHHPGQFAGDIDLLTGRPPIVSGFARGPTRLLRVPFAKVRTLLNRVPSFGEKLIVAFTRRRELLSKMGKFGITVVGGAHCKDTHLVREFLHRSFVPFKWIDTDTDAGRPALATHPPGRPTPVVDCGGGRVLFNPTLRTLAQSAGVWQACPTDLVDLAIVGAGPAGIAAAVYAASEGLSTLLLDRLGPGGQAGGSSMIENFIGFPAGLSGTELATRGVLQMLKFGAKMAAPVVVERIEAPLNPREPRLLHLDCGATIRSHVVLVATGVRWRKLPAEGASRFEGAGVHYVCTAVEAVLYDEYDVIVVGGGNSAGQAAMHLAECCRSRRVHLLVRGKLGAGMSEYLVNRLREAGNVTVHEETEIAEVEGGRQLESVSLARKGSNTRDRLACAGVFVFIGADPAVEWLPPEVARDDLGYVLTGSDAVRSGRWTLPDRDPCPLETTLPGVLAAGDVRAGSTKRVGFAVGDGSLAVTCTHKLLAFGKQ</sequence>
<protein>
    <submittedName>
        <fullName evidence="4">Thioredoxin reductase</fullName>
    </submittedName>
</protein>
<dbReference type="Gene3D" id="2.60.120.10">
    <property type="entry name" value="Jelly Rolls"/>
    <property type="match status" value="1"/>
</dbReference>
<dbReference type="SUPFAM" id="SSF51905">
    <property type="entry name" value="FAD/NAD(P)-binding domain"/>
    <property type="match status" value="1"/>
</dbReference>
<reference evidence="5" key="1">
    <citation type="submission" date="2017-06" db="EMBL/GenBank/DDBJ databases">
        <title>Genome analysis of Fimbriiglobus ruber SP5, the first member of the order Planctomycetales with confirmed chitinolytic capability.</title>
        <authorList>
            <person name="Ravin N.V."/>
            <person name="Rakitin A.L."/>
            <person name="Ivanova A.A."/>
            <person name="Beletsky A.V."/>
            <person name="Kulichevskaya I.S."/>
            <person name="Mardanov A.V."/>
            <person name="Dedysh S.N."/>
        </authorList>
    </citation>
    <scope>NUCLEOTIDE SEQUENCE [LARGE SCALE GENOMIC DNA]</scope>
    <source>
        <strain evidence="5">SP5</strain>
    </source>
</reference>
<dbReference type="Proteomes" id="UP000214646">
    <property type="component" value="Unassembled WGS sequence"/>
</dbReference>
<evidence type="ECO:0000313" key="4">
    <source>
        <dbReference type="EMBL" id="OWK47239.1"/>
    </source>
</evidence>
<dbReference type="SUPFAM" id="SSF51206">
    <property type="entry name" value="cAMP-binding domain-like"/>
    <property type="match status" value="1"/>
</dbReference>
<keyword evidence="1" id="KW-0285">Flavoprotein</keyword>
<evidence type="ECO:0000313" key="5">
    <source>
        <dbReference type="Proteomes" id="UP000214646"/>
    </source>
</evidence>
<dbReference type="Pfam" id="PF00027">
    <property type="entry name" value="cNMP_binding"/>
    <property type="match status" value="1"/>
</dbReference>
<dbReference type="GO" id="GO:0016491">
    <property type="term" value="F:oxidoreductase activity"/>
    <property type="evidence" value="ECO:0007669"/>
    <property type="project" value="UniProtKB-KW"/>
</dbReference>
<comment type="caution">
    <text evidence="4">The sequence shown here is derived from an EMBL/GenBank/DDBJ whole genome shotgun (WGS) entry which is preliminary data.</text>
</comment>
<dbReference type="AlphaFoldDB" id="A0A225ED44"/>
<dbReference type="InterPro" id="IPR036188">
    <property type="entry name" value="FAD/NAD-bd_sf"/>
</dbReference>
<evidence type="ECO:0000256" key="2">
    <source>
        <dbReference type="ARBA" id="ARBA00023002"/>
    </source>
</evidence>
<dbReference type="PROSITE" id="PS50042">
    <property type="entry name" value="CNMP_BINDING_3"/>
    <property type="match status" value="1"/>
</dbReference>
<feature type="domain" description="Cyclic nucleotide-binding" evidence="3">
    <location>
        <begin position="9"/>
        <end position="127"/>
    </location>
</feature>
<keyword evidence="2" id="KW-0560">Oxidoreductase</keyword>
<dbReference type="InterPro" id="IPR000595">
    <property type="entry name" value="cNMP-bd_dom"/>
</dbReference>
<dbReference type="InterPro" id="IPR050097">
    <property type="entry name" value="Ferredoxin-NADP_redctase_2"/>
</dbReference>
<dbReference type="PANTHER" id="PTHR48105">
    <property type="entry name" value="THIOREDOXIN REDUCTASE 1-RELATED-RELATED"/>
    <property type="match status" value="1"/>
</dbReference>
<dbReference type="Pfam" id="PF07992">
    <property type="entry name" value="Pyr_redox_2"/>
    <property type="match status" value="1"/>
</dbReference>
<accession>A0A225ED44</accession>
<organism evidence="4 5">
    <name type="scientific">Fimbriiglobus ruber</name>
    <dbReference type="NCBI Taxonomy" id="1908690"/>
    <lineage>
        <taxon>Bacteria</taxon>
        <taxon>Pseudomonadati</taxon>
        <taxon>Planctomycetota</taxon>
        <taxon>Planctomycetia</taxon>
        <taxon>Gemmatales</taxon>
        <taxon>Gemmataceae</taxon>
        <taxon>Fimbriiglobus</taxon>
    </lineage>
</organism>
<keyword evidence="5" id="KW-1185">Reference proteome</keyword>